<evidence type="ECO:0000256" key="1">
    <source>
        <dbReference type="SAM" id="MobiDB-lite"/>
    </source>
</evidence>
<feature type="region of interest" description="Disordered" evidence="1">
    <location>
        <begin position="176"/>
        <end position="196"/>
    </location>
</feature>
<reference evidence="2 3" key="1">
    <citation type="submission" date="2018-02" db="EMBL/GenBank/DDBJ databases">
        <title>Draft genome of wild Prunus yedoensis var. nudiflora.</title>
        <authorList>
            <person name="Baek S."/>
            <person name="Kim J.-H."/>
            <person name="Choi K."/>
            <person name="Kim G.-B."/>
            <person name="Cho A."/>
            <person name="Jang H."/>
            <person name="Shin C.-H."/>
            <person name="Yu H.-J."/>
            <person name="Mun J.-H."/>
        </authorList>
    </citation>
    <scope>NUCLEOTIDE SEQUENCE [LARGE SCALE GENOMIC DNA]</scope>
    <source>
        <strain evidence="3">cv. Jeju island</strain>
        <tissue evidence="2">Leaf</tissue>
    </source>
</reference>
<evidence type="ECO:0000313" key="3">
    <source>
        <dbReference type="Proteomes" id="UP000250321"/>
    </source>
</evidence>
<proteinExistence type="predicted"/>
<evidence type="ECO:0000313" key="2">
    <source>
        <dbReference type="EMBL" id="PQM33321.1"/>
    </source>
</evidence>
<dbReference type="EMBL" id="PJQY01003938">
    <property type="protein sequence ID" value="PQM33321.1"/>
    <property type="molecule type" value="Genomic_DNA"/>
</dbReference>
<name>A0A314U7U3_PRUYE</name>
<dbReference type="Proteomes" id="UP000250321">
    <property type="component" value="Unassembled WGS sequence"/>
</dbReference>
<dbReference type="STRING" id="2094558.A0A314U7U3"/>
<accession>A0A314U7U3</accession>
<keyword evidence="3" id="KW-1185">Reference proteome</keyword>
<feature type="compositionally biased region" description="Polar residues" evidence="1">
    <location>
        <begin position="177"/>
        <end position="196"/>
    </location>
</feature>
<dbReference type="AlphaFoldDB" id="A0A314U7U3"/>
<organism evidence="2 3">
    <name type="scientific">Prunus yedoensis var. nudiflora</name>
    <dbReference type="NCBI Taxonomy" id="2094558"/>
    <lineage>
        <taxon>Eukaryota</taxon>
        <taxon>Viridiplantae</taxon>
        <taxon>Streptophyta</taxon>
        <taxon>Embryophyta</taxon>
        <taxon>Tracheophyta</taxon>
        <taxon>Spermatophyta</taxon>
        <taxon>Magnoliopsida</taxon>
        <taxon>eudicotyledons</taxon>
        <taxon>Gunneridae</taxon>
        <taxon>Pentapetalae</taxon>
        <taxon>rosids</taxon>
        <taxon>fabids</taxon>
        <taxon>Rosales</taxon>
        <taxon>Rosaceae</taxon>
        <taxon>Amygdaloideae</taxon>
        <taxon>Amygdaleae</taxon>
        <taxon>Prunus</taxon>
    </lineage>
</organism>
<protein>
    <submittedName>
        <fullName evidence="2">Uncharacterized protein</fullName>
    </submittedName>
</protein>
<comment type="caution">
    <text evidence="2">The sequence shown here is derived from an EMBL/GenBank/DDBJ whole genome shotgun (WGS) entry which is preliminary data.</text>
</comment>
<sequence length="196" mass="21100">MEFGNQPMLLGTLIHNSNMVDTTISLKPSSGRNFPSRAHVLPSDSDSSENLYRTLVAFLSSGPLVTHTGHHLFGLGESLGSCLGPILGNHVVDVDQPLGSDPFLLGPTIEHIIGTGQQGVDSNFVHGWSCKTSSKRRIAKCTASVFPPDLTPAKRRMHVAPFGDDLPTQKRIRCHTGPSTMNSSVEVATVQPHRSQ</sequence>
<gene>
    <name evidence="2" type="ORF">Pyn_16729</name>
</gene>